<feature type="compositionally biased region" description="Basic and acidic residues" evidence="1">
    <location>
        <begin position="1"/>
        <end position="17"/>
    </location>
</feature>
<feature type="compositionally biased region" description="Basic and acidic residues" evidence="1">
    <location>
        <begin position="25"/>
        <end position="34"/>
    </location>
</feature>
<proteinExistence type="predicted"/>
<dbReference type="NCBIfam" id="TIGR03086">
    <property type="entry name" value="TIGR03086 family metal-binding protein"/>
    <property type="match status" value="1"/>
</dbReference>
<dbReference type="InterPro" id="IPR034660">
    <property type="entry name" value="DinB/YfiT-like"/>
</dbReference>
<dbReference type="InterPro" id="IPR017520">
    <property type="entry name" value="CHP03086"/>
</dbReference>
<evidence type="ECO:0000256" key="1">
    <source>
        <dbReference type="SAM" id="MobiDB-lite"/>
    </source>
</evidence>
<dbReference type="EMBL" id="CP102173">
    <property type="protein sequence ID" value="UUP13521.1"/>
    <property type="molecule type" value="Genomic_DNA"/>
</dbReference>
<reference evidence="2 3" key="1">
    <citation type="submission" date="2022-08" db="EMBL/GenBank/DDBJ databases">
        <title>novel species in genus Aeromicrobium.</title>
        <authorList>
            <person name="Ye L."/>
        </authorList>
    </citation>
    <scope>NUCLEOTIDE SEQUENCE [LARGE SCALE GENOMIC DNA]</scope>
    <source>
        <strain evidence="3">zg-Y1379</strain>
    </source>
</reference>
<sequence>MSTREESSSDTPADAHRRAAAAFGDRVDGTRDWDAPAPVEGWTARDVVGHLVEWLPGFLAGGGVDLPPGPSVAGDPVAAWHHHVGAVQDLLESPRAGEEFVHPHAGTRVLGEVIDSFYVSDVFMHTWDLARATGQDDTLDPARCEELLAGMTPIEDLLRSSGQYGPAVPVASDAPVQDRLIAFIGRDPHWTP</sequence>
<name>A0ABY5M8S7_9ACTN</name>
<feature type="region of interest" description="Disordered" evidence="1">
    <location>
        <begin position="1"/>
        <end position="34"/>
    </location>
</feature>
<organism evidence="2 3">
    <name type="scientific">Aeromicrobium wangtongii</name>
    <dbReference type="NCBI Taxonomy" id="2969247"/>
    <lineage>
        <taxon>Bacteria</taxon>
        <taxon>Bacillati</taxon>
        <taxon>Actinomycetota</taxon>
        <taxon>Actinomycetes</taxon>
        <taxon>Propionibacteriales</taxon>
        <taxon>Nocardioidaceae</taxon>
        <taxon>Aeromicrobium</taxon>
    </lineage>
</organism>
<gene>
    <name evidence="2" type="ORF">NQV15_16980</name>
</gene>
<dbReference type="NCBIfam" id="TIGR03083">
    <property type="entry name" value="maleylpyruvate isomerase family mycothiol-dependent enzyme"/>
    <property type="match status" value="1"/>
</dbReference>
<evidence type="ECO:0000313" key="3">
    <source>
        <dbReference type="Proteomes" id="UP001316184"/>
    </source>
</evidence>
<dbReference type="InterPro" id="IPR017517">
    <property type="entry name" value="Maleyloyr_isom"/>
</dbReference>
<evidence type="ECO:0000313" key="2">
    <source>
        <dbReference type="EMBL" id="UUP13521.1"/>
    </source>
</evidence>
<dbReference type="Proteomes" id="UP001316184">
    <property type="component" value="Chromosome"/>
</dbReference>
<keyword evidence="3" id="KW-1185">Reference proteome</keyword>
<accession>A0ABY5M8S7</accession>
<dbReference type="RefSeq" id="WP_232403624.1">
    <property type="nucleotide sequence ID" value="NZ_CP102173.1"/>
</dbReference>
<dbReference type="SUPFAM" id="SSF109854">
    <property type="entry name" value="DinB/YfiT-like putative metalloenzymes"/>
    <property type="match status" value="1"/>
</dbReference>
<protein>
    <submittedName>
        <fullName evidence="2">TIGR03086 family metal-binding protein</fullName>
    </submittedName>
</protein>